<comment type="caution">
    <text evidence="1">The sequence shown here is derived from an EMBL/GenBank/DDBJ whole genome shotgun (WGS) entry which is preliminary data.</text>
</comment>
<accession>A0A8S1RLQ1</accession>
<evidence type="ECO:0000313" key="2">
    <source>
        <dbReference type="Proteomes" id="UP000692954"/>
    </source>
</evidence>
<keyword evidence="2" id="KW-1185">Reference proteome</keyword>
<proteinExistence type="predicted"/>
<protein>
    <submittedName>
        <fullName evidence="1">Uncharacterized protein</fullName>
    </submittedName>
</protein>
<name>A0A8S1RLQ1_9CILI</name>
<sequence length="61" mass="6986">MPGLRSIPLQNYSIKFQTKSAFSKICFSGCNHACDPKNLSGFQGDNMIWSRFCKLYKVKHI</sequence>
<gene>
    <name evidence="1" type="ORF">PSON_ATCC_30995.1.T1860034</name>
</gene>
<evidence type="ECO:0000313" key="1">
    <source>
        <dbReference type="EMBL" id="CAD8128347.1"/>
    </source>
</evidence>
<dbReference type="Proteomes" id="UP000692954">
    <property type="component" value="Unassembled WGS sequence"/>
</dbReference>
<dbReference type="EMBL" id="CAJJDN010000186">
    <property type="protein sequence ID" value="CAD8128347.1"/>
    <property type="molecule type" value="Genomic_DNA"/>
</dbReference>
<dbReference type="AlphaFoldDB" id="A0A8S1RLQ1"/>
<reference evidence="1" key="1">
    <citation type="submission" date="2021-01" db="EMBL/GenBank/DDBJ databases">
        <authorList>
            <consortium name="Genoscope - CEA"/>
            <person name="William W."/>
        </authorList>
    </citation>
    <scope>NUCLEOTIDE SEQUENCE</scope>
</reference>
<organism evidence="1 2">
    <name type="scientific">Paramecium sonneborni</name>
    <dbReference type="NCBI Taxonomy" id="65129"/>
    <lineage>
        <taxon>Eukaryota</taxon>
        <taxon>Sar</taxon>
        <taxon>Alveolata</taxon>
        <taxon>Ciliophora</taxon>
        <taxon>Intramacronucleata</taxon>
        <taxon>Oligohymenophorea</taxon>
        <taxon>Peniculida</taxon>
        <taxon>Parameciidae</taxon>
        <taxon>Paramecium</taxon>
    </lineage>
</organism>